<evidence type="ECO:0000313" key="4">
    <source>
        <dbReference type="Proteomes" id="UP000318422"/>
    </source>
</evidence>
<dbReference type="InterPro" id="IPR039459">
    <property type="entry name" value="RepB-like_DNA_primase_dom"/>
</dbReference>
<dbReference type="RefSeq" id="WP_141355047.1">
    <property type="nucleotide sequence ID" value="NZ_BJNV01000119.1"/>
</dbReference>
<comment type="caution">
    <text evidence="3">The sequence shown here is derived from an EMBL/GenBank/DDBJ whole genome shotgun (WGS) entry which is preliminary data.</text>
</comment>
<name>A0A4Y4CXS2_ZOORA</name>
<dbReference type="Pfam" id="PF16793">
    <property type="entry name" value="RepB_primase"/>
    <property type="match status" value="1"/>
</dbReference>
<dbReference type="AlphaFoldDB" id="A0A4Y4CXS2"/>
<protein>
    <recommendedName>
        <fullName evidence="2">RepB-like DNA primase domain-containing protein</fullName>
    </recommendedName>
</protein>
<feature type="region of interest" description="Disordered" evidence="1">
    <location>
        <begin position="235"/>
        <end position="259"/>
    </location>
</feature>
<organism evidence="3 4">
    <name type="scientific">Zoogloea ramigera</name>
    <dbReference type="NCBI Taxonomy" id="350"/>
    <lineage>
        <taxon>Bacteria</taxon>
        <taxon>Pseudomonadati</taxon>
        <taxon>Pseudomonadota</taxon>
        <taxon>Betaproteobacteria</taxon>
        <taxon>Rhodocyclales</taxon>
        <taxon>Zoogloeaceae</taxon>
        <taxon>Zoogloea</taxon>
    </lineage>
</organism>
<evidence type="ECO:0000256" key="1">
    <source>
        <dbReference type="SAM" id="MobiDB-lite"/>
    </source>
</evidence>
<dbReference type="Gene3D" id="3.30.70.1790">
    <property type="entry name" value="RepB DNA-primase, N-terminal domain"/>
    <property type="match status" value="1"/>
</dbReference>
<dbReference type="EMBL" id="BJNV01000119">
    <property type="protein sequence ID" value="GEC97738.1"/>
    <property type="molecule type" value="Genomic_DNA"/>
</dbReference>
<accession>A0A4Y4CXS2</accession>
<keyword evidence="4" id="KW-1185">Reference proteome</keyword>
<reference evidence="3 4" key="1">
    <citation type="submission" date="2019-06" db="EMBL/GenBank/DDBJ databases">
        <title>Whole genome shotgun sequence of Zoogloea ramigera NBRC 15342.</title>
        <authorList>
            <person name="Hosoyama A."/>
            <person name="Uohara A."/>
            <person name="Ohji S."/>
            <person name="Ichikawa N."/>
        </authorList>
    </citation>
    <scope>NUCLEOTIDE SEQUENCE [LARGE SCALE GENOMIC DNA]</scope>
    <source>
        <strain evidence="3 4">NBRC 15342</strain>
    </source>
</reference>
<evidence type="ECO:0000259" key="2">
    <source>
        <dbReference type="Pfam" id="PF16793"/>
    </source>
</evidence>
<gene>
    <name evidence="3" type="ORF">ZRA01_38110</name>
</gene>
<proteinExistence type="predicted"/>
<evidence type="ECO:0000313" key="3">
    <source>
        <dbReference type="EMBL" id="GEC97738.1"/>
    </source>
</evidence>
<sequence length="344" mass="37648">MNYTAILPRRKKAPTTRPGVKGAGVTSAIKLLKGNTKGIELLNADLIAHAFAGIGADEVPWVTGFAGDVATADHKVWFGSSALPMPRFIRDTHNNYVCVSTFKRAEDGKYRRRKDCWAGLWLVLLDDIGTKIQPEALRLAPSCLVETSPGNFQAWLALAQPERNQAKAQALIDGLIKAGASDPGAGNLTRYGRLPTGINGKAKYAKDGQPFTQRVHVWEPSRRYTPEQIAQAHGFDLTAAASQPRTPRRKPSDSNAGRPGYLPILEAAGLYLEPIRGFHGGHRIVCPWHDGHTGKDQTGTAYFEPDERNDMKGGFKCQHGHCTHRTIADLDWFIVRLLAGRDAA</sequence>
<dbReference type="Proteomes" id="UP000318422">
    <property type="component" value="Unassembled WGS sequence"/>
</dbReference>
<dbReference type="OrthoDB" id="9122787at2"/>
<feature type="domain" description="RepB-like DNA primase" evidence="2">
    <location>
        <begin position="119"/>
        <end position="232"/>
    </location>
</feature>